<dbReference type="PANTHER" id="PTHR10695">
    <property type="entry name" value="DEPHOSPHO-COA KINASE-RELATED"/>
    <property type="match status" value="1"/>
</dbReference>
<evidence type="ECO:0000256" key="5">
    <source>
        <dbReference type="HAMAP-Rule" id="MF_00376"/>
    </source>
</evidence>
<evidence type="ECO:0000256" key="2">
    <source>
        <dbReference type="ARBA" id="ARBA00022741"/>
    </source>
</evidence>
<evidence type="ECO:0000313" key="8">
    <source>
        <dbReference type="Proteomes" id="UP000056322"/>
    </source>
</evidence>
<keyword evidence="8" id="KW-1185">Reference proteome</keyword>
<dbReference type="SUPFAM" id="SSF52540">
    <property type="entry name" value="P-loop containing nucleoside triphosphate hydrolases"/>
    <property type="match status" value="1"/>
</dbReference>
<dbReference type="CDD" id="cd02022">
    <property type="entry name" value="DPCK"/>
    <property type="match status" value="1"/>
</dbReference>
<evidence type="ECO:0000256" key="3">
    <source>
        <dbReference type="ARBA" id="ARBA00022840"/>
    </source>
</evidence>
<proteinExistence type="inferred from homology"/>
<dbReference type="Proteomes" id="UP000056322">
    <property type="component" value="Chromosome 1"/>
</dbReference>
<keyword evidence="4 5" id="KW-0173">Coenzyme A biosynthesis</keyword>
<evidence type="ECO:0000256" key="4">
    <source>
        <dbReference type="ARBA" id="ARBA00022993"/>
    </source>
</evidence>
<dbReference type="PROSITE" id="PS51219">
    <property type="entry name" value="DPCK"/>
    <property type="match status" value="1"/>
</dbReference>
<dbReference type="UniPathway" id="UPA00241">
    <property type="reaction ID" value="UER00356"/>
</dbReference>
<dbReference type="InterPro" id="IPR027417">
    <property type="entry name" value="P-loop_NTPase"/>
</dbReference>
<comment type="similarity">
    <text evidence="1 5">Belongs to the CoaE family.</text>
</comment>
<evidence type="ECO:0000256" key="1">
    <source>
        <dbReference type="ARBA" id="ARBA00009018"/>
    </source>
</evidence>
<dbReference type="Gene3D" id="3.40.50.300">
    <property type="entry name" value="P-loop containing nucleotide triphosphate hydrolases"/>
    <property type="match status" value="1"/>
</dbReference>
<evidence type="ECO:0000256" key="6">
    <source>
        <dbReference type="NCBIfam" id="TIGR00152"/>
    </source>
</evidence>
<dbReference type="STRING" id="1581680.BN1209_1495"/>
<dbReference type="EC" id="2.7.1.24" evidence="5 6"/>
<dbReference type="Pfam" id="PF01121">
    <property type="entry name" value="CoaE"/>
    <property type="match status" value="1"/>
</dbReference>
<keyword evidence="5 7" id="KW-0808">Transferase</keyword>
<dbReference type="GO" id="GO:0004140">
    <property type="term" value="F:dephospho-CoA kinase activity"/>
    <property type="evidence" value="ECO:0007669"/>
    <property type="project" value="UniProtKB-UniRule"/>
</dbReference>
<dbReference type="EMBL" id="LN794158">
    <property type="protein sequence ID" value="CEN56532.1"/>
    <property type="molecule type" value="Genomic_DNA"/>
</dbReference>
<dbReference type="KEGG" id="mbac:BN1209_1495"/>
<dbReference type="InterPro" id="IPR001977">
    <property type="entry name" value="Depp_CoAkinase"/>
</dbReference>
<dbReference type="HOGENOM" id="CLU_057180_1_2_4"/>
<keyword evidence="3 5" id="KW-0067">ATP-binding</keyword>
<dbReference type="OrthoDB" id="9812943at2"/>
<keyword evidence="5 7" id="KW-0418">Kinase</keyword>
<protein>
    <recommendedName>
        <fullName evidence="5 6">Dephospho-CoA kinase</fullName>
        <ecNumber evidence="5 6">2.7.1.24</ecNumber>
    </recommendedName>
    <alternativeName>
        <fullName evidence="5">Dephosphocoenzyme A kinase</fullName>
    </alternativeName>
</protein>
<dbReference type="GO" id="GO:0005737">
    <property type="term" value="C:cytoplasm"/>
    <property type="evidence" value="ECO:0007669"/>
    <property type="project" value="UniProtKB-SubCell"/>
</dbReference>
<reference evidence="8" key="1">
    <citation type="submission" date="2014-12" db="EMBL/GenBank/DDBJ databases">
        <authorList>
            <person name="Salcher M.M."/>
        </authorList>
    </citation>
    <scope>NUCLEOTIDE SEQUENCE [LARGE SCALE GENOMIC DNA]</scope>
    <source>
        <strain evidence="8">MMS-10A-171</strain>
    </source>
</reference>
<dbReference type="NCBIfam" id="TIGR00152">
    <property type="entry name" value="dephospho-CoA kinase"/>
    <property type="match status" value="1"/>
</dbReference>
<dbReference type="GO" id="GO:0015937">
    <property type="term" value="P:coenzyme A biosynthetic process"/>
    <property type="evidence" value="ECO:0007669"/>
    <property type="project" value="UniProtKB-UniRule"/>
</dbReference>
<dbReference type="HAMAP" id="MF_00376">
    <property type="entry name" value="Dephospho_CoA_kinase"/>
    <property type="match status" value="1"/>
</dbReference>
<name>A0A0B7IW35_9PROT</name>
<comment type="function">
    <text evidence="5">Catalyzes the phosphorylation of the 3'-hydroxyl group of dephosphocoenzyme A to form coenzyme A.</text>
</comment>
<accession>A0A0B7IW35</accession>
<dbReference type="AlphaFoldDB" id="A0A0B7IW35"/>
<comment type="catalytic activity">
    <reaction evidence="5">
        <text>3'-dephospho-CoA + ATP = ADP + CoA + H(+)</text>
        <dbReference type="Rhea" id="RHEA:18245"/>
        <dbReference type="ChEBI" id="CHEBI:15378"/>
        <dbReference type="ChEBI" id="CHEBI:30616"/>
        <dbReference type="ChEBI" id="CHEBI:57287"/>
        <dbReference type="ChEBI" id="CHEBI:57328"/>
        <dbReference type="ChEBI" id="CHEBI:456216"/>
        <dbReference type="EC" id="2.7.1.24"/>
    </reaction>
</comment>
<organism evidence="7 8">
    <name type="scientific">Candidatus Methylopumilus turicensis</name>
    <dbReference type="NCBI Taxonomy" id="1581680"/>
    <lineage>
        <taxon>Bacteria</taxon>
        <taxon>Pseudomonadati</taxon>
        <taxon>Pseudomonadota</taxon>
        <taxon>Betaproteobacteria</taxon>
        <taxon>Nitrosomonadales</taxon>
        <taxon>Methylophilaceae</taxon>
        <taxon>Candidatus Methylopumilus</taxon>
    </lineage>
</organism>
<dbReference type="GO" id="GO:0005524">
    <property type="term" value="F:ATP binding"/>
    <property type="evidence" value="ECO:0007669"/>
    <property type="project" value="UniProtKB-UniRule"/>
</dbReference>
<comment type="pathway">
    <text evidence="5">Cofactor biosynthesis; coenzyme A biosynthesis; CoA from (R)-pantothenate: step 5/5.</text>
</comment>
<feature type="binding site" evidence="5">
    <location>
        <begin position="11"/>
        <end position="16"/>
    </location>
    <ligand>
        <name>ATP</name>
        <dbReference type="ChEBI" id="CHEBI:30616"/>
    </ligand>
</feature>
<gene>
    <name evidence="5 7" type="primary">coaE</name>
    <name evidence="7" type="ORF">BN1209_1495</name>
</gene>
<keyword evidence="5" id="KW-0963">Cytoplasm</keyword>
<dbReference type="PANTHER" id="PTHR10695:SF46">
    <property type="entry name" value="BIFUNCTIONAL COENZYME A SYNTHASE-RELATED"/>
    <property type="match status" value="1"/>
</dbReference>
<sequence>MYVVGLTGGIGSGKSEAARLFAELGVPIVDVDIISHELTASGQGTLEEITQVFGKDMLNSDGSLNRAALRQKVFADREARKKLETILHPAIYNKAMEALNKNATAPYQVLAIPLLFESDRYLKIINRSLVIDSSPEMQISRASKRDGLSESDIQKIIDIQIPREKRNALADDIILNDGLIEELKEKIKRVHEKYINTCVIDNSNP</sequence>
<dbReference type="RefSeq" id="WP_045751611.1">
    <property type="nucleotide sequence ID" value="NZ_LN794158.1"/>
</dbReference>
<keyword evidence="2 5" id="KW-0547">Nucleotide-binding</keyword>
<evidence type="ECO:0000313" key="7">
    <source>
        <dbReference type="EMBL" id="CEN56532.1"/>
    </source>
</evidence>
<comment type="subcellular location">
    <subcellularLocation>
        <location evidence="5">Cytoplasm</location>
    </subcellularLocation>
</comment>